<dbReference type="GeneID" id="38776611"/>
<dbReference type="STRING" id="139825.A0A401GBZ1"/>
<dbReference type="PANTHER" id="PTHR43220:SF21">
    <property type="entry name" value="TRANSMEMBRANE PROTEIN 41A"/>
    <property type="match status" value="1"/>
</dbReference>
<evidence type="ECO:0000256" key="5">
    <source>
        <dbReference type="ARBA" id="ARBA00023136"/>
    </source>
</evidence>
<dbReference type="Proteomes" id="UP000287166">
    <property type="component" value="Unassembled WGS sequence"/>
</dbReference>
<protein>
    <recommendedName>
        <fullName evidence="8">VTT domain-containing protein</fullName>
    </recommendedName>
</protein>
<gene>
    <name evidence="9" type="ORF">SCP_0208940</name>
</gene>
<evidence type="ECO:0000256" key="7">
    <source>
        <dbReference type="SAM" id="Phobius"/>
    </source>
</evidence>
<feature type="compositionally biased region" description="Polar residues" evidence="6">
    <location>
        <begin position="12"/>
        <end position="27"/>
    </location>
</feature>
<evidence type="ECO:0000256" key="2">
    <source>
        <dbReference type="ARBA" id="ARBA00022692"/>
    </source>
</evidence>
<sequence length="463" mass="50214">MACLAAPPLTRSRASSTNVRPPLTLSTLGARRRSNSLLDLPPPTPSPLLSPCNSPHNSPLEPNASPRLVPLSIPSSKPDSLTSFISKVLQLFGHSPMHSVPSTPSSPRHSRASTDDTILPMSASPTRSTFVQSFPEKNVVTWVWPTSPSQYTPVLLVLVLFPLSTALVVSSMYTLPITTFWPGTLQDIAQLGRELSGFSQSGPASMAHVVAVISVLTMWNHAWSIPGSVLWNVLAGALFSPIYATLLFTLLTSVGSVFATLLAAPLAPFLEHLFPRALDFTRIALEGDSPGSSTKAKSSAWVRLSVLRLIGIVPWSGINITCGVCRVAIRECFLGSLIGSLPWTAVTCQIGDILQTVASNPSPSKQTVQSLLTSPEVLFKLAFLTILSLAPILGRNRLREWLSPAAALLDQEMSSAAEERVSRWVWIKEWQGRIRLPSRSRAQEAFRKELEVLTQEKNQSLPL</sequence>
<comment type="subcellular location">
    <subcellularLocation>
        <location evidence="1">Membrane</location>
        <topology evidence="1">Multi-pass membrane protein</topology>
    </subcellularLocation>
</comment>
<accession>A0A401GBZ1</accession>
<keyword evidence="5 7" id="KW-0472">Membrane</keyword>
<evidence type="ECO:0000313" key="10">
    <source>
        <dbReference type="Proteomes" id="UP000287166"/>
    </source>
</evidence>
<keyword evidence="2 7" id="KW-0812">Transmembrane</keyword>
<dbReference type="InParanoid" id="A0A401GBZ1"/>
<dbReference type="GO" id="GO:0016020">
    <property type="term" value="C:membrane"/>
    <property type="evidence" value="ECO:0007669"/>
    <property type="project" value="UniProtKB-SubCell"/>
</dbReference>
<evidence type="ECO:0000256" key="1">
    <source>
        <dbReference type="ARBA" id="ARBA00004141"/>
    </source>
</evidence>
<feature type="transmembrane region" description="Helical" evidence="7">
    <location>
        <begin position="202"/>
        <end position="222"/>
    </location>
</feature>
<reference evidence="9 10" key="1">
    <citation type="journal article" date="2018" name="Sci. Rep.">
        <title>Genome sequence of the cauliflower mushroom Sparassis crispa (Hanabiratake) and its association with beneficial usage.</title>
        <authorList>
            <person name="Kiyama R."/>
            <person name="Furutani Y."/>
            <person name="Kawaguchi K."/>
            <person name="Nakanishi T."/>
        </authorList>
    </citation>
    <scope>NUCLEOTIDE SEQUENCE [LARGE SCALE GENOMIC DNA]</scope>
</reference>
<comment type="caution">
    <text evidence="9">The sequence shown here is derived from an EMBL/GenBank/DDBJ whole genome shotgun (WGS) entry which is preliminary data.</text>
</comment>
<proteinExistence type="predicted"/>
<dbReference type="AlphaFoldDB" id="A0A401GBZ1"/>
<keyword evidence="4 7" id="KW-1133">Transmembrane helix</keyword>
<evidence type="ECO:0000256" key="6">
    <source>
        <dbReference type="SAM" id="MobiDB-lite"/>
    </source>
</evidence>
<feature type="domain" description="VTT" evidence="8">
    <location>
        <begin position="225"/>
        <end position="352"/>
    </location>
</feature>
<name>A0A401GBZ1_9APHY</name>
<dbReference type="InterPro" id="IPR045014">
    <property type="entry name" value="TM41A/B"/>
</dbReference>
<dbReference type="EMBL" id="BFAD01000002">
    <property type="protein sequence ID" value="GBE79694.1"/>
    <property type="molecule type" value="Genomic_DNA"/>
</dbReference>
<evidence type="ECO:0000313" key="9">
    <source>
        <dbReference type="EMBL" id="GBE79694.1"/>
    </source>
</evidence>
<evidence type="ECO:0000256" key="3">
    <source>
        <dbReference type="ARBA" id="ARBA00022729"/>
    </source>
</evidence>
<keyword evidence="10" id="KW-1185">Reference proteome</keyword>
<evidence type="ECO:0000259" key="8">
    <source>
        <dbReference type="Pfam" id="PF09335"/>
    </source>
</evidence>
<keyword evidence="3" id="KW-0732">Signal</keyword>
<evidence type="ECO:0000256" key="4">
    <source>
        <dbReference type="ARBA" id="ARBA00022989"/>
    </source>
</evidence>
<dbReference type="PANTHER" id="PTHR43220">
    <property type="match status" value="1"/>
</dbReference>
<feature type="compositionally biased region" description="Low complexity" evidence="6">
    <location>
        <begin position="49"/>
        <end position="60"/>
    </location>
</feature>
<dbReference type="OrthoDB" id="3364966at2759"/>
<dbReference type="Pfam" id="PF09335">
    <property type="entry name" value="VTT_dom"/>
    <property type="match status" value="1"/>
</dbReference>
<dbReference type="RefSeq" id="XP_027610607.1">
    <property type="nucleotide sequence ID" value="XM_027754806.1"/>
</dbReference>
<dbReference type="InterPro" id="IPR032816">
    <property type="entry name" value="VTT_dom"/>
</dbReference>
<feature type="transmembrane region" description="Helical" evidence="7">
    <location>
        <begin position="155"/>
        <end position="181"/>
    </location>
</feature>
<feature type="region of interest" description="Disordered" evidence="6">
    <location>
        <begin position="1"/>
        <end position="71"/>
    </location>
</feature>
<organism evidence="9 10">
    <name type="scientific">Sparassis crispa</name>
    <dbReference type="NCBI Taxonomy" id="139825"/>
    <lineage>
        <taxon>Eukaryota</taxon>
        <taxon>Fungi</taxon>
        <taxon>Dikarya</taxon>
        <taxon>Basidiomycota</taxon>
        <taxon>Agaricomycotina</taxon>
        <taxon>Agaricomycetes</taxon>
        <taxon>Polyporales</taxon>
        <taxon>Sparassidaceae</taxon>
        <taxon>Sparassis</taxon>
    </lineage>
</organism>